<dbReference type="InterPro" id="IPR000801">
    <property type="entry name" value="Esterase-like"/>
</dbReference>
<dbReference type="InterPro" id="IPR029058">
    <property type="entry name" value="AB_hydrolase_fold"/>
</dbReference>
<proteinExistence type="predicted"/>
<dbReference type="SUPFAM" id="SSF53474">
    <property type="entry name" value="alpha/beta-Hydrolases"/>
    <property type="match status" value="1"/>
</dbReference>
<dbReference type="InterPro" id="IPR050583">
    <property type="entry name" value="Mycobacterial_A85_antigen"/>
</dbReference>
<dbReference type="EMBL" id="FNSD01000001">
    <property type="protein sequence ID" value="SEB40065.1"/>
    <property type="molecule type" value="Genomic_DNA"/>
</dbReference>
<dbReference type="OrthoDB" id="9775130at2"/>
<sequence>MHREYHVDQSAALGRPMERLVFGHDGLPVIVFPTSCGRFYEFEDQGMVAAIEGEINRGHIQLWCVDSVDAESWYNTNVSGRWQIARHLQYEQYIMHELLPHIRYKNWNQMIAMAGCSFGGFHAASMALRHPDKINAMLSMGGAFDLARFLNGHYDDDVYYTLPMDFLPNLNDHWYLDKFRHNTYVLATGQHDQCWNDNERLAAILRSKGIPVRLDVWGDNTGHDWPYWRRMLQTYL</sequence>
<organism evidence="1 2">
    <name type="scientific">Terriglobus roseus</name>
    <dbReference type="NCBI Taxonomy" id="392734"/>
    <lineage>
        <taxon>Bacteria</taxon>
        <taxon>Pseudomonadati</taxon>
        <taxon>Acidobacteriota</taxon>
        <taxon>Terriglobia</taxon>
        <taxon>Terriglobales</taxon>
        <taxon>Acidobacteriaceae</taxon>
        <taxon>Terriglobus</taxon>
    </lineage>
</organism>
<evidence type="ECO:0000313" key="1">
    <source>
        <dbReference type="EMBL" id="SEB40065.1"/>
    </source>
</evidence>
<name>A0A1H4J1U6_9BACT</name>
<evidence type="ECO:0000313" key="2">
    <source>
        <dbReference type="Proteomes" id="UP000182409"/>
    </source>
</evidence>
<dbReference type="Pfam" id="PF00756">
    <property type="entry name" value="Esterase"/>
    <property type="match status" value="1"/>
</dbReference>
<dbReference type="PANTHER" id="PTHR48098">
    <property type="entry name" value="ENTEROCHELIN ESTERASE-RELATED"/>
    <property type="match status" value="1"/>
</dbReference>
<protein>
    <submittedName>
        <fullName evidence="1">Esterase/lipase superfamily enzyme</fullName>
    </submittedName>
</protein>
<dbReference type="PANTHER" id="PTHR48098:SF3">
    <property type="entry name" value="IRON(III) ENTEROBACTIN ESTERASE"/>
    <property type="match status" value="1"/>
</dbReference>
<dbReference type="AlphaFoldDB" id="A0A1H4J1U6"/>
<dbReference type="Gene3D" id="3.40.50.1820">
    <property type="entry name" value="alpha/beta hydrolase"/>
    <property type="match status" value="1"/>
</dbReference>
<reference evidence="1 2" key="1">
    <citation type="submission" date="2016-10" db="EMBL/GenBank/DDBJ databases">
        <authorList>
            <person name="de Groot N.N."/>
        </authorList>
    </citation>
    <scope>NUCLEOTIDE SEQUENCE [LARGE SCALE GENOMIC DNA]</scope>
    <source>
        <strain evidence="1 2">AB35.6</strain>
    </source>
</reference>
<accession>A0A1H4J1U6</accession>
<dbReference type="Proteomes" id="UP000182409">
    <property type="component" value="Unassembled WGS sequence"/>
</dbReference>
<dbReference type="RefSeq" id="WP_074652012.1">
    <property type="nucleotide sequence ID" value="NZ_FNSD01000001.1"/>
</dbReference>
<gene>
    <name evidence="1" type="ORF">SAMN05443244_0282</name>
</gene>